<evidence type="ECO:0000313" key="2">
    <source>
        <dbReference type="EMBL" id="OGD71359.1"/>
    </source>
</evidence>
<evidence type="ECO:0000256" key="1">
    <source>
        <dbReference type="SAM" id="Phobius"/>
    </source>
</evidence>
<dbReference type="EMBL" id="MFAG01000034">
    <property type="protein sequence ID" value="OGD71359.1"/>
    <property type="molecule type" value="Genomic_DNA"/>
</dbReference>
<proteinExistence type="predicted"/>
<protein>
    <submittedName>
        <fullName evidence="2">Uncharacterized protein</fullName>
    </submittedName>
</protein>
<reference evidence="2 3" key="1">
    <citation type="journal article" date="2016" name="Nat. Commun.">
        <title>Thousands of microbial genomes shed light on interconnected biogeochemical processes in an aquifer system.</title>
        <authorList>
            <person name="Anantharaman K."/>
            <person name="Brown C.T."/>
            <person name="Hug L.A."/>
            <person name="Sharon I."/>
            <person name="Castelle C.J."/>
            <person name="Probst A.J."/>
            <person name="Thomas B.C."/>
            <person name="Singh A."/>
            <person name="Wilkins M.J."/>
            <person name="Karaoz U."/>
            <person name="Brodie E.L."/>
            <person name="Williams K.H."/>
            <person name="Hubbard S.S."/>
            <person name="Banfield J.F."/>
        </authorList>
    </citation>
    <scope>NUCLEOTIDE SEQUENCE [LARGE SCALE GENOMIC DNA]</scope>
</reference>
<gene>
    <name evidence="2" type="ORF">A2703_03525</name>
</gene>
<keyword evidence="1" id="KW-1133">Transmembrane helix</keyword>
<keyword evidence="1" id="KW-0472">Membrane</keyword>
<accession>A0A1F5EVC6</accession>
<comment type="caution">
    <text evidence="2">The sequence shown here is derived from an EMBL/GenBank/DDBJ whole genome shotgun (WGS) entry which is preliminary data.</text>
</comment>
<feature type="transmembrane region" description="Helical" evidence="1">
    <location>
        <begin position="65"/>
        <end position="80"/>
    </location>
</feature>
<dbReference type="AlphaFoldDB" id="A0A1F5EVC6"/>
<sequence>MDENKYLELVRKKTMAALWILLLLPTILAITFGSPEKNVAVQAAILVCDAAMTTMFVMRRNWGRAVLFVVFGLIAFTALIR</sequence>
<name>A0A1F5EVC6_9BACT</name>
<organism evidence="2 3">
    <name type="scientific">Candidatus Collierbacteria bacterium RIFCSPHIGHO2_01_FULL_50_25</name>
    <dbReference type="NCBI Taxonomy" id="1817722"/>
    <lineage>
        <taxon>Bacteria</taxon>
        <taxon>Candidatus Collieribacteriota</taxon>
    </lineage>
</organism>
<dbReference type="Proteomes" id="UP000177979">
    <property type="component" value="Unassembled WGS sequence"/>
</dbReference>
<keyword evidence="1" id="KW-0812">Transmembrane</keyword>
<evidence type="ECO:0000313" key="3">
    <source>
        <dbReference type="Proteomes" id="UP000177979"/>
    </source>
</evidence>